<dbReference type="EMBL" id="AVOT02056509">
    <property type="protein sequence ID" value="MBW0550832.1"/>
    <property type="molecule type" value="Genomic_DNA"/>
</dbReference>
<keyword evidence="2" id="KW-1185">Reference proteome</keyword>
<reference evidence="1" key="1">
    <citation type="submission" date="2021-03" db="EMBL/GenBank/DDBJ databases">
        <title>Draft genome sequence of rust myrtle Austropuccinia psidii MF-1, a brazilian biotype.</title>
        <authorList>
            <person name="Quecine M.C."/>
            <person name="Pachon D.M.R."/>
            <person name="Bonatelli M.L."/>
            <person name="Correr F.H."/>
            <person name="Franceschini L.M."/>
            <person name="Leite T.F."/>
            <person name="Margarido G.R.A."/>
            <person name="Almeida C.A."/>
            <person name="Ferrarezi J.A."/>
            <person name="Labate C.A."/>
        </authorList>
    </citation>
    <scope>NUCLEOTIDE SEQUENCE</scope>
    <source>
        <strain evidence="1">MF-1</strain>
    </source>
</reference>
<dbReference type="Proteomes" id="UP000765509">
    <property type="component" value="Unassembled WGS sequence"/>
</dbReference>
<dbReference type="AlphaFoldDB" id="A0A9Q3IVR5"/>
<comment type="caution">
    <text evidence="1">The sequence shown here is derived from an EMBL/GenBank/DDBJ whole genome shotgun (WGS) entry which is preliminary data.</text>
</comment>
<name>A0A9Q3IVR5_9BASI</name>
<organism evidence="1 2">
    <name type="scientific">Austropuccinia psidii MF-1</name>
    <dbReference type="NCBI Taxonomy" id="1389203"/>
    <lineage>
        <taxon>Eukaryota</taxon>
        <taxon>Fungi</taxon>
        <taxon>Dikarya</taxon>
        <taxon>Basidiomycota</taxon>
        <taxon>Pucciniomycotina</taxon>
        <taxon>Pucciniomycetes</taxon>
        <taxon>Pucciniales</taxon>
        <taxon>Sphaerophragmiaceae</taxon>
        <taxon>Austropuccinia</taxon>
    </lineage>
</organism>
<evidence type="ECO:0000313" key="1">
    <source>
        <dbReference type="EMBL" id="MBW0550832.1"/>
    </source>
</evidence>
<proteinExistence type="predicted"/>
<evidence type="ECO:0000313" key="2">
    <source>
        <dbReference type="Proteomes" id="UP000765509"/>
    </source>
</evidence>
<dbReference type="OrthoDB" id="2495758at2759"/>
<accession>A0A9Q3IVR5</accession>
<gene>
    <name evidence="1" type="ORF">O181_090547</name>
</gene>
<protein>
    <submittedName>
        <fullName evidence="1">Uncharacterized protein</fullName>
    </submittedName>
</protein>
<sequence>MCSRAVVLPSTAGPVIGIQLRKSPVAQSAVKQHEQRIISFSAQPPTNGACCHRPFFAPVHFMPSPVCLIFSAPPWIARPAPLTSLLANLELQEENLNLKSEAPISRAVALATELIIHNGGSVENRSDELADSSQSGVQRSYALIFMSLSLWSLACVFLDASVKYNSSDISKINFKFYIFKKNLQMGRRRASVPSALVLKPSTVPLIRGAPKFVLPSLPSENAIHLAVQHRLSRANDVSRLGPLKEMPRLEFPVGVYGFGLQNLSSPSLSGSRQPTFSPGSNTSPIQFSIDHEGWQFNHAPLSRRSSLISSNGSI</sequence>